<dbReference type="GO" id="GO:0030687">
    <property type="term" value="C:preribosome, large subunit precursor"/>
    <property type="evidence" value="ECO:0007669"/>
    <property type="project" value="TreeGrafter"/>
</dbReference>
<dbReference type="PANTHER" id="PTHR13245">
    <property type="entry name" value="RRP15-LIKE PROTEIN"/>
    <property type="match status" value="1"/>
</dbReference>
<dbReference type="InterPro" id="IPR012459">
    <property type="entry name" value="Rrp15"/>
</dbReference>
<feature type="region of interest" description="Disordered" evidence="2">
    <location>
        <begin position="239"/>
        <end position="274"/>
    </location>
</feature>
<feature type="compositionally biased region" description="Basic and acidic residues" evidence="2">
    <location>
        <begin position="186"/>
        <end position="199"/>
    </location>
</feature>
<feature type="compositionally biased region" description="Acidic residues" evidence="2">
    <location>
        <begin position="43"/>
        <end position="62"/>
    </location>
</feature>
<evidence type="ECO:0000256" key="1">
    <source>
        <dbReference type="ARBA" id="ARBA00007462"/>
    </source>
</evidence>
<evidence type="ECO:0000313" key="3">
    <source>
        <dbReference type="EMBL" id="GJN93576.1"/>
    </source>
</evidence>
<feature type="region of interest" description="Disordered" evidence="2">
    <location>
        <begin position="1"/>
        <end position="140"/>
    </location>
</feature>
<feature type="compositionally biased region" description="Acidic residues" evidence="2">
    <location>
        <begin position="69"/>
        <end position="84"/>
    </location>
</feature>
<evidence type="ECO:0008006" key="5">
    <source>
        <dbReference type="Google" id="ProtNLM"/>
    </source>
</evidence>
<comment type="caution">
    <text evidence="3">The sequence shown here is derived from an EMBL/GenBank/DDBJ whole genome shotgun (WGS) entry which is preliminary data.</text>
</comment>
<feature type="compositionally biased region" description="Basic and acidic residues" evidence="2">
    <location>
        <begin position="85"/>
        <end position="97"/>
    </location>
</feature>
<name>A0AAV5GMQ5_9BASI</name>
<evidence type="ECO:0000313" key="4">
    <source>
        <dbReference type="Proteomes" id="UP001342314"/>
    </source>
</evidence>
<dbReference type="PANTHER" id="PTHR13245:SF14">
    <property type="entry name" value="RRP15-LIKE PROTEIN"/>
    <property type="match status" value="1"/>
</dbReference>
<dbReference type="GO" id="GO:0000460">
    <property type="term" value="P:maturation of 5.8S rRNA"/>
    <property type="evidence" value="ECO:0007669"/>
    <property type="project" value="TreeGrafter"/>
</dbReference>
<accession>A0AAV5GMQ5</accession>
<comment type="similarity">
    <text evidence="1">Belongs to the RRP15 family.</text>
</comment>
<sequence>MSSAQPKSILKKRPRAAVEPAVEEEPVAKGQQPSDAPLKVPAEELEGEDEDDEDEELDEASEQDFSAGSDEDEADGESDDDDDAIRELVGEGQERPAKKLKHTTLRPTTTTSFSSSLQHLLSLPSTSSNPVPKHAPPSAATLRLERRARSVLRETKAQHLARGHVRDVIGGWGSRPPLPFSQWESESARAFERARRGGNLEDDETGAEREKRLRKLAQRGVVRLFNAIGAAQGVTGKDKDIEEQEKRKKLALKAGVKEGANGPATNPGGTLSRRPNVLVTSLSKASFLDLIRAGTGA</sequence>
<keyword evidence="4" id="KW-1185">Reference proteome</keyword>
<proteinExistence type="inferred from homology"/>
<dbReference type="EMBL" id="BQKY01000014">
    <property type="protein sequence ID" value="GJN93576.1"/>
    <property type="molecule type" value="Genomic_DNA"/>
</dbReference>
<dbReference type="AlphaFoldDB" id="A0AAV5GMQ5"/>
<dbReference type="GO" id="GO:0000470">
    <property type="term" value="P:maturation of LSU-rRNA"/>
    <property type="evidence" value="ECO:0007669"/>
    <property type="project" value="TreeGrafter"/>
</dbReference>
<organism evidence="3 4">
    <name type="scientific">Rhodotorula paludigena</name>
    <dbReference type="NCBI Taxonomy" id="86838"/>
    <lineage>
        <taxon>Eukaryota</taxon>
        <taxon>Fungi</taxon>
        <taxon>Dikarya</taxon>
        <taxon>Basidiomycota</taxon>
        <taxon>Pucciniomycotina</taxon>
        <taxon>Microbotryomycetes</taxon>
        <taxon>Sporidiobolales</taxon>
        <taxon>Sporidiobolaceae</taxon>
        <taxon>Rhodotorula</taxon>
    </lineage>
</organism>
<reference evidence="3 4" key="1">
    <citation type="submission" date="2021-12" db="EMBL/GenBank/DDBJ databases">
        <title>High titer production of polyol ester of fatty acids by Rhodotorula paludigena BS15 towards product separation-free biomass refinery.</title>
        <authorList>
            <person name="Mano J."/>
            <person name="Ono H."/>
            <person name="Tanaka T."/>
            <person name="Naito K."/>
            <person name="Sushida H."/>
            <person name="Ike M."/>
            <person name="Tokuyasu K."/>
            <person name="Kitaoka M."/>
        </authorList>
    </citation>
    <scope>NUCLEOTIDE SEQUENCE [LARGE SCALE GENOMIC DNA]</scope>
    <source>
        <strain evidence="3 4">BS15</strain>
    </source>
</reference>
<feature type="region of interest" description="Disordered" evidence="2">
    <location>
        <begin position="180"/>
        <end position="208"/>
    </location>
</feature>
<gene>
    <name evidence="3" type="ORF">Rhopal_006633-T1</name>
</gene>
<dbReference type="Proteomes" id="UP001342314">
    <property type="component" value="Unassembled WGS sequence"/>
</dbReference>
<evidence type="ECO:0000256" key="2">
    <source>
        <dbReference type="SAM" id="MobiDB-lite"/>
    </source>
</evidence>
<feature type="compositionally biased region" description="Low complexity" evidence="2">
    <location>
        <begin position="105"/>
        <end position="128"/>
    </location>
</feature>
<protein>
    <recommendedName>
        <fullName evidence="5">Rrp15p-domain-containing protein</fullName>
    </recommendedName>
</protein>
<dbReference type="Pfam" id="PF07890">
    <property type="entry name" value="Rrp15p"/>
    <property type="match status" value="1"/>
</dbReference>